<dbReference type="Gene3D" id="3.30.1340.30">
    <property type="match status" value="5"/>
</dbReference>
<comment type="caution">
    <text evidence="2">The sequence shown here is derived from an EMBL/GenBank/DDBJ whole genome shotgun (WGS) entry which is preliminary data.</text>
</comment>
<dbReference type="Pfam" id="PF04972">
    <property type="entry name" value="BON"/>
    <property type="match status" value="6"/>
</dbReference>
<dbReference type="InterPro" id="IPR007055">
    <property type="entry name" value="BON_dom"/>
</dbReference>
<evidence type="ECO:0000313" key="2">
    <source>
        <dbReference type="EMBL" id="PJK27490.1"/>
    </source>
</evidence>
<proteinExistence type="predicted"/>
<evidence type="ECO:0000313" key="3">
    <source>
        <dbReference type="Proteomes" id="UP000229498"/>
    </source>
</evidence>
<gene>
    <name evidence="2" type="ORF">CVT23_21465</name>
</gene>
<dbReference type="InterPro" id="IPR051686">
    <property type="entry name" value="Lipoprotein_DolP"/>
</dbReference>
<feature type="domain" description="BON" evidence="1">
    <location>
        <begin position="322"/>
        <end position="390"/>
    </location>
</feature>
<accession>A0A2M9FVI4</accession>
<protein>
    <recommendedName>
        <fullName evidence="1">BON domain-containing protein</fullName>
    </recommendedName>
</protein>
<dbReference type="SMART" id="SM00749">
    <property type="entry name" value="BON"/>
    <property type="match status" value="6"/>
</dbReference>
<sequence length="493" mass="52378">MLSGGATSAPQSAAEIDDPNLADAVADEIAHEQGVESSTIQATAEDGVVTLSGTVQDLLAKRRAETIAGTVLGVKAVENELTVNPPDDLQPDRVGTMVVAALAADPATESWEIEVETDSEGHVTLSGKVQSGAEARLAERVAMSVAGVTGVTNALTIEPAVTRSDSEIREDVAARLDWSALIGDEYIDVAVADGVVHLSGDVFSAAERARAVSEAHVRGVTGVDASGLKVAFAENGRAPAKAEPGRPRDDAAIRQAVQSALMTNPRVDRGGTETFVDDGVVTLRGGVDNLAAKEAAGDAAGKIIGVERVENRMHVNRSKPMSDPELEQDIVNAFIRHPDVEASDFVVKVRNGVVSLYGNVDSFFEQSQAYKAASRVGGVARVENHMDVRDNVRPFVSDLYADNVRYESYDWWSGYREPRTMKSDAEIAAAIRDELSWSPFVLAENVEIVVQDGRATLGGTVNSVRARQAAIENAWEGGAVWVRDEIEVAAPRS</sequence>
<dbReference type="EMBL" id="PHIG01000063">
    <property type="protein sequence ID" value="PJK27490.1"/>
    <property type="molecule type" value="Genomic_DNA"/>
</dbReference>
<evidence type="ECO:0000259" key="1">
    <source>
        <dbReference type="PROSITE" id="PS50914"/>
    </source>
</evidence>
<name>A0A2M9FVI4_9PROT</name>
<organism evidence="2 3">
    <name type="scientific">Minwuia thermotolerans</name>
    <dbReference type="NCBI Taxonomy" id="2056226"/>
    <lineage>
        <taxon>Bacteria</taxon>
        <taxon>Pseudomonadati</taxon>
        <taxon>Pseudomonadota</taxon>
        <taxon>Alphaproteobacteria</taxon>
        <taxon>Minwuiales</taxon>
        <taxon>Minwuiaceae</taxon>
        <taxon>Minwuia</taxon>
    </lineage>
</organism>
<dbReference type="PANTHER" id="PTHR34606">
    <property type="entry name" value="BON DOMAIN-CONTAINING PROTEIN"/>
    <property type="match status" value="1"/>
</dbReference>
<feature type="domain" description="BON" evidence="1">
    <location>
        <begin position="90"/>
        <end position="159"/>
    </location>
</feature>
<dbReference type="PANTHER" id="PTHR34606:SF15">
    <property type="entry name" value="BON DOMAIN-CONTAINING PROTEIN"/>
    <property type="match status" value="1"/>
</dbReference>
<dbReference type="AlphaFoldDB" id="A0A2M9FVI4"/>
<dbReference type="InterPro" id="IPR014004">
    <property type="entry name" value="Transpt-assoc_nodulatn_dom_bac"/>
</dbReference>
<reference evidence="2 3" key="1">
    <citation type="submission" date="2017-11" db="EMBL/GenBank/DDBJ databases">
        <title>Draft genome sequence of Rhizobiales bacterium SY3-13.</title>
        <authorList>
            <person name="Sun C."/>
        </authorList>
    </citation>
    <scope>NUCLEOTIDE SEQUENCE [LARGE SCALE GENOMIC DNA]</scope>
    <source>
        <strain evidence="2 3">SY3-13</strain>
    </source>
</reference>
<feature type="domain" description="BON" evidence="1">
    <location>
        <begin position="249"/>
        <end position="317"/>
    </location>
</feature>
<dbReference type="Proteomes" id="UP000229498">
    <property type="component" value="Unassembled WGS sequence"/>
</dbReference>
<keyword evidence="3" id="KW-1185">Reference proteome</keyword>
<dbReference type="PROSITE" id="PS50914">
    <property type="entry name" value="BON"/>
    <property type="match status" value="5"/>
</dbReference>
<feature type="domain" description="BON" evidence="1">
    <location>
        <begin position="17"/>
        <end position="85"/>
    </location>
</feature>
<feature type="domain" description="BON" evidence="1">
    <location>
        <begin position="164"/>
        <end position="234"/>
    </location>
</feature>